<protein>
    <recommendedName>
        <fullName evidence="5">DUF1275-domain-containing protein</fullName>
    </recommendedName>
</protein>
<keyword evidence="2" id="KW-0472">Membrane</keyword>
<keyword evidence="2" id="KW-1133">Transmembrane helix</keyword>
<dbReference type="InterPro" id="IPR010699">
    <property type="entry name" value="DUF1275"/>
</dbReference>
<dbReference type="InParanoid" id="A0A1E7FGJ0"/>
<feature type="transmembrane region" description="Helical" evidence="2">
    <location>
        <begin position="302"/>
        <end position="323"/>
    </location>
</feature>
<dbReference type="Pfam" id="PF06912">
    <property type="entry name" value="DUF1275"/>
    <property type="match status" value="1"/>
</dbReference>
<evidence type="ECO:0000256" key="1">
    <source>
        <dbReference type="SAM" id="MobiDB-lite"/>
    </source>
</evidence>
<keyword evidence="4" id="KW-1185">Reference proteome</keyword>
<organism evidence="3 4">
    <name type="scientific">Fragilariopsis cylindrus CCMP1102</name>
    <dbReference type="NCBI Taxonomy" id="635003"/>
    <lineage>
        <taxon>Eukaryota</taxon>
        <taxon>Sar</taxon>
        <taxon>Stramenopiles</taxon>
        <taxon>Ochrophyta</taxon>
        <taxon>Bacillariophyta</taxon>
        <taxon>Bacillariophyceae</taxon>
        <taxon>Bacillariophycidae</taxon>
        <taxon>Bacillariales</taxon>
        <taxon>Bacillariaceae</taxon>
        <taxon>Fragilariopsis</taxon>
    </lineage>
</organism>
<evidence type="ECO:0008006" key="5">
    <source>
        <dbReference type="Google" id="ProtNLM"/>
    </source>
</evidence>
<sequence>MKMVTGGCKNVVRSFVVILFFSFYVVDALKTVNNSIATSAPGNSGKGSPIGSSIRPVFPPPSETIGTRTTTTKSDEKKDDVSAASQRSSFIPISNKAAVGMGMILAFNSGVINCSCLSGLLAEGVKQGTAAITGAFTNSAIGAASMLYSSSTTTSSAAANQFILNGKCILSYLGGSMISGLIIPRPKAFELHIKKSLSIFVIAFGILTSASILANTSNINYLFLCCLANGIQNSFTSTLTANLCRTSHFTGTTSDMGTFLGQVLRGNMQNLPRLSYIFLLAISFWVGSFVSFGLTKSYGSTVLFGSALIHLAFALYLVILQTFR</sequence>
<dbReference type="Proteomes" id="UP000095751">
    <property type="component" value="Unassembled WGS sequence"/>
</dbReference>
<dbReference type="KEGG" id="fcy:FRACYDRAFT_260803"/>
<feature type="transmembrane region" description="Helical" evidence="2">
    <location>
        <begin position="162"/>
        <end position="184"/>
    </location>
</feature>
<dbReference type="OrthoDB" id="43894at2759"/>
<reference evidence="3 4" key="1">
    <citation type="submission" date="2016-09" db="EMBL/GenBank/DDBJ databases">
        <title>Extensive genetic diversity and differential bi-allelic expression allows diatom success in the polar Southern Ocean.</title>
        <authorList>
            <consortium name="DOE Joint Genome Institute"/>
            <person name="Mock T."/>
            <person name="Otillar R.P."/>
            <person name="Strauss J."/>
            <person name="Dupont C."/>
            <person name="Frickenhaus S."/>
            <person name="Maumus F."/>
            <person name="Mcmullan M."/>
            <person name="Sanges R."/>
            <person name="Schmutz J."/>
            <person name="Toseland A."/>
            <person name="Valas R."/>
            <person name="Veluchamy A."/>
            <person name="Ward B.J."/>
            <person name="Allen A."/>
            <person name="Barry K."/>
            <person name="Falciatore A."/>
            <person name="Ferrante M."/>
            <person name="Fortunato A.E."/>
            <person name="Gloeckner G."/>
            <person name="Gruber A."/>
            <person name="Hipkin R."/>
            <person name="Janech M."/>
            <person name="Kroth P."/>
            <person name="Leese F."/>
            <person name="Lindquist E."/>
            <person name="Lyon B.R."/>
            <person name="Martin J."/>
            <person name="Mayer C."/>
            <person name="Parker M."/>
            <person name="Quesneville H."/>
            <person name="Raymond J."/>
            <person name="Uhlig C."/>
            <person name="Valentin K.U."/>
            <person name="Worden A.Z."/>
            <person name="Armbrust E.V."/>
            <person name="Bowler C."/>
            <person name="Green B."/>
            <person name="Moulton V."/>
            <person name="Van Oosterhout C."/>
            <person name="Grigoriev I."/>
        </authorList>
    </citation>
    <scope>NUCLEOTIDE SEQUENCE [LARGE SCALE GENOMIC DNA]</scope>
    <source>
        <strain evidence="3 4">CCMP1102</strain>
    </source>
</reference>
<proteinExistence type="predicted"/>
<feature type="transmembrane region" description="Helical" evidence="2">
    <location>
        <begin position="196"/>
        <end position="214"/>
    </location>
</feature>
<accession>A0A1E7FGJ0</accession>
<feature type="region of interest" description="Disordered" evidence="1">
    <location>
        <begin position="38"/>
        <end position="83"/>
    </location>
</feature>
<evidence type="ECO:0000313" key="3">
    <source>
        <dbReference type="EMBL" id="OEU17276.1"/>
    </source>
</evidence>
<name>A0A1E7FGJ0_9STRA</name>
<keyword evidence="2" id="KW-0812">Transmembrane</keyword>
<gene>
    <name evidence="3" type="ORF">FRACYDRAFT_260803</name>
</gene>
<evidence type="ECO:0000313" key="4">
    <source>
        <dbReference type="Proteomes" id="UP000095751"/>
    </source>
</evidence>
<evidence type="ECO:0000256" key="2">
    <source>
        <dbReference type="SAM" id="Phobius"/>
    </source>
</evidence>
<dbReference type="EMBL" id="KV784357">
    <property type="protein sequence ID" value="OEU17276.1"/>
    <property type="molecule type" value="Genomic_DNA"/>
</dbReference>
<feature type="transmembrane region" description="Helical" evidence="2">
    <location>
        <begin position="274"/>
        <end position="295"/>
    </location>
</feature>
<dbReference type="AlphaFoldDB" id="A0A1E7FGJ0"/>